<evidence type="ECO:0000313" key="1">
    <source>
        <dbReference type="EMBL" id="TXG77630.1"/>
    </source>
</evidence>
<gene>
    <name evidence="1" type="ORF">E6Q11_02555</name>
</gene>
<protein>
    <submittedName>
        <fullName evidence="1">Uncharacterized protein</fullName>
    </submittedName>
</protein>
<sequence>MGFFKELEFEVPSTKTEKLSFHDVIGVSWSKGTKAILITVGSWIDKDRFANDVTPQQTTSITFTSAQNFEEVSKVIDLIINSPDSIFNGGVKE</sequence>
<dbReference type="Proteomes" id="UP000321026">
    <property type="component" value="Unassembled WGS sequence"/>
</dbReference>
<proteinExistence type="predicted"/>
<reference evidence="1 2" key="1">
    <citation type="submission" date="2018-09" db="EMBL/GenBank/DDBJ databases">
        <title>Metagenome Assembled Genomes from an Advanced Water Purification Facility.</title>
        <authorList>
            <person name="Stamps B.W."/>
            <person name="Spear J.R."/>
        </authorList>
    </citation>
    <scope>NUCLEOTIDE SEQUENCE [LARGE SCALE GENOMIC DNA]</scope>
    <source>
        <strain evidence="1">Bin_63_2</strain>
    </source>
</reference>
<evidence type="ECO:0000313" key="2">
    <source>
        <dbReference type="Proteomes" id="UP000321026"/>
    </source>
</evidence>
<dbReference type="AlphaFoldDB" id="A0A5C7J7V5"/>
<dbReference type="EMBL" id="SSDS01000041">
    <property type="protein sequence ID" value="TXG77630.1"/>
    <property type="molecule type" value="Genomic_DNA"/>
</dbReference>
<accession>A0A5C7J7V5</accession>
<name>A0A5C7J7V5_9BACT</name>
<comment type="caution">
    <text evidence="1">The sequence shown here is derived from an EMBL/GenBank/DDBJ whole genome shotgun (WGS) entry which is preliminary data.</text>
</comment>
<organism evidence="1 2">
    <name type="scientific">Candidatus Dojkabacteria bacterium</name>
    <dbReference type="NCBI Taxonomy" id="2099670"/>
    <lineage>
        <taxon>Bacteria</taxon>
        <taxon>Candidatus Dojkabacteria</taxon>
    </lineage>
</organism>